<evidence type="ECO:0000313" key="2">
    <source>
        <dbReference type="EMBL" id="VDO99725.1"/>
    </source>
</evidence>
<dbReference type="WBParaSite" id="SBAD_0000315901-mRNA-1">
    <property type="protein sequence ID" value="SBAD_0000315901-mRNA-1"/>
    <property type="gene ID" value="SBAD_0000315901"/>
</dbReference>
<gene>
    <name evidence="2" type="ORF">SBAD_LOCUS3015</name>
</gene>
<accession>A0A183IHC0</accession>
<reference evidence="4" key="1">
    <citation type="submission" date="2016-06" db="UniProtKB">
        <authorList>
            <consortium name="WormBaseParasite"/>
        </authorList>
    </citation>
    <scope>IDENTIFICATION</scope>
</reference>
<proteinExistence type="predicted"/>
<dbReference type="EMBL" id="UZAM01007526">
    <property type="protein sequence ID" value="VDO99725.1"/>
    <property type="molecule type" value="Genomic_DNA"/>
</dbReference>
<dbReference type="AlphaFoldDB" id="A0A183IHC0"/>
<sequence>MRVGVHQVRAQARFKVSRIYDMCLISSGLQVAARPVPLHVARHDTDDDRYNDTFCYSCQSLFLSKCFLCRGQHVTSKCPAKSCQVMCSKVSLTMEAERLELPPVTRFKRGEDFHDDNDHVPLGRSVGGE</sequence>
<name>A0A183IHC0_9BILA</name>
<dbReference type="Proteomes" id="UP000270296">
    <property type="component" value="Unassembled WGS sequence"/>
</dbReference>
<evidence type="ECO:0000313" key="3">
    <source>
        <dbReference type="Proteomes" id="UP000270296"/>
    </source>
</evidence>
<keyword evidence="3" id="KW-1185">Reference proteome</keyword>
<feature type="region of interest" description="Disordered" evidence="1">
    <location>
        <begin position="110"/>
        <end position="129"/>
    </location>
</feature>
<evidence type="ECO:0000313" key="4">
    <source>
        <dbReference type="WBParaSite" id="SBAD_0000315901-mRNA-1"/>
    </source>
</evidence>
<reference evidence="2 3" key="2">
    <citation type="submission" date="2018-11" db="EMBL/GenBank/DDBJ databases">
        <authorList>
            <consortium name="Pathogen Informatics"/>
        </authorList>
    </citation>
    <scope>NUCLEOTIDE SEQUENCE [LARGE SCALE GENOMIC DNA]</scope>
</reference>
<protein>
    <submittedName>
        <fullName evidence="4">HIT-type domain-containing protein</fullName>
    </submittedName>
</protein>
<feature type="compositionally biased region" description="Basic and acidic residues" evidence="1">
    <location>
        <begin position="110"/>
        <end position="121"/>
    </location>
</feature>
<organism evidence="4">
    <name type="scientific">Soboliphyme baturini</name>
    <dbReference type="NCBI Taxonomy" id="241478"/>
    <lineage>
        <taxon>Eukaryota</taxon>
        <taxon>Metazoa</taxon>
        <taxon>Ecdysozoa</taxon>
        <taxon>Nematoda</taxon>
        <taxon>Enoplea</taxon>
        <taxon>Dorylaimia</taxon>
        <taxon>Dioctophymatida</taxon>
        <taxon>Dioctophymatoidea</taxon>
        <taxon>Soboliphymatidae</taxon>
        <taxon>Soboliphyme</taxon>
    </lineage>
</organism>
<evidence type="ECO:0000256" key="1">
    <source>
        <dbReference type="SAM" id="MobiDB-lite"/>
    </source>
</evidence>